<sequence>GPSPPGSAHLANHRCGRRRVAGWENARCRIRRPDGGQWAAGRTERDLRLPPGREGSPRCRQIERRRLGGRPADGKQLHGGRSSCMHSWVLPRRGVSAVSWQPKAAAAAAAVVGALGQSVPHSQLHSPALIQRLAQPGRQLSRRVSRQWRTRQRPAPSRRTFNSLGSGRLRMSSSWSPWRSWDQMMSQFINGTLTVIRKIVPIYTWTISAASLLPIHNAAIRISLHGAAAIASAIAKVAPVATPNLATGARLGLCFDSLREQLSASILTFERRLEGCRKATAASAQQQGGNAIPEAAVFGTAFVQSAVGARRM</sequence>
<dbReference type="WBParaSite" id="maker-unitig_22889-snap-gene-0.2-mRNA-1">
    <property type="protein sequence ID" value="maker-unitig_22889-snap-gene-0.2-mRNA-1"/>
    <property type="gene ID" value="maker-unitig_22889-snap-gene-0.2"/>
</dbReference>
<protein>
    <submittedName>
        <fullName evidence="3">VPS13_C domain-containing protein</fullName>
    </submittedName>
</protein>
<evidence type="ECO:0000313" key="2">
    <source>
        <dbReference type="Proteomes" id="UP000095280"/>
    </source>
</evidence>
<organism evidence="2 3">
    <name type="scientific">Macrostomum lignano</name>
    <dbReference type="NCBI Taxonomy" id="282301"/>
    <lineage>
        <taxon>Eukaryota</taxon>
        <taxon>Metazoa</taxon>
        <taxon>Spiralia</taxon>
        <taxon>Lophotrochozoa</taxon>
        <taxon>Platyhelminthes</taxon>
        <taxon>Rhabditophora</taxon>
        <taxon>Macrostomorpha</taxon>
        <taxon>Macrostomida</taxon>
        <taxon>Macrostomidae</taxon>
        <taxon>Macrostomum</taxon>
    </lineage>
</organism>
<feature type="compositionally biased region" description="Basic residues" evidence="1">
    <location>
        <begin position="140"/>
        <end position="152"/>
    </location>
</feature>
<dbReference type="Proteomes" id="UP000095280">
    <property type="component" value="Unplaced"/>
</dbReference>
<accession>A0A1I8F6Z1</accession>
<keyword evidence="2" id="KW-1185">Reference proteome</keyword>
<name>A0A1I8F6Z1_9PLAT</name>
<reference evidence="3" key="1">
    <citation type="submission" date="2016-11" db="UniProtKB">
        <authorList>
            <consortium name="WormBaseParasite"/>
        </authorList>
    </citation>
    <scope>IDENTIFICATION</scope>
</reference>
<dbReference type="AlphaFoldDB" id="A0A1I8F6Z1"/>
<evidence type="ECO:0000313" key="3">
    <source>
        <dbReference type="WBParaSite" id="maker-unitig_22889-snap-gene-0.2-mRNA-1"/>
    </source>
</evidence>
<evidence type="ECO:0000256" key="1">
    <source>
        <dbReference type="SAM" id="MobiDB-lite"/>
    </source>
</evidence>
<proteinExistence type="predicted"/>
<feature type="region of interest" description="Disordered" evidence="1">
    <location>
        <begin position="137"/>
        <end position="168"/>
    </location>
</feature>